<dbReference type="InterPro" id="IPR002937">
    <property type="entry name" value="Amino_oxidase"/>
</dbReference>
<evidence type="ECO:0000313" key="4">
    <source>
        <dbReference type="EMBL" id="CAG9614303.1"/>
    </source>
</evidence>
<comment type="caution">
    <text evidence="4">The sequence shown here is derived from an EMBL/GenBank/DDBJ whole genome shotgun (WGS) entry which is preliminary data.</text>
</comment>
<reference evidence="4 5" key="1">
    <citation type="submission" date="2021-10" db="EMBL/GenBank/DDBJ databases">
        <authorList>
            <person name="Criscuolo A."/>
        </authorList>
    </citation>
    <scope>NUCLEOTIDE SEQUENCE [LARGE SCALE GENOMIC DNA]</scope>
    <source>
        <strain evidence="5">CIP 111899</strain>
    </source>
</reference>
<keyword evidence="5" id="KW-1185">Reference proteome</keyword>
<gene>
    <name evidence="4" type="primary">rebO</name>
    <name evidence="4" type="ORF">BACCIP111899_03530</name>
</gene>
<evidence type="ECO:0000313" key="5">
    <source>
        <dbReference type="Proteomes" id="UP000789423"/>
    </source>
</evidence>
<dbReference type="InterPro" id="IPR050281">
    <property type="entry name" value="Flavin_monoamine_oxidase"/>
</dbReference>
<comment type="cofactor">
    <cofactor evidence="1">
        <name>FAD</name>
        <dbReference type="ChEBI" id="CHEBI:57692"/>
    </cofactor>
</comment>
<accession>A0ABN8A478</accession>
<dbReference type="Pfam" id="PF01593">
    <property type="entry name" value="Amino_oxidase"/>
    <property type="match status" value="1"/>
</dbReference>
<dbReference type="SUPFAM" id="SSF51905">
    <property type="entry name" value="FAD/NAD(P)-binding domain"/>
    <property type="match status" value="1"/>
</dbReference>
<feature type="domain" description="Amine oxidase" evidence="3">
    <location>
        <begin position="39"/>
        <end position="486"/>
    </location>
</feature>
<sequence length="491" mass="55728">MMQINMQSRLTTNEMLSIIDNGLPKTTVPKNIIIIGAGMAGLVAGSLLKAAGHRVKILEANDRIGGRIYTVRMPETGLYLDVGAMRIPYTHELTLAYNKKFGLKLNPFINRNDTDIIYANGRKTTLKQYEKNPSILRYPVAANEEGKSSEELLMLAIQPILDFIKRDPEKNWSIVEKDFGRYSTAEFLKDYPHQYKVSFSPAAVEMIGVLLDLEGFLERSFVETLRFIFILQQSTGFYEIEGGNDALPRAFLPQLQDDIVFQQKLMKLEQHEKGITAYCRNEKTFEYSSITGDVIIVTIPFTTMRFVEIDPYDSVSHGKWRAIRELHYMAATKIGIQFKSRFWEEQGQLGGRIITDLPIRYAYYPSHGIGTKGPGMVLGSYTWSYDALLWDGLSESDRIYYTLRNLGTILGNQVYDEFISGISKSWTLDPYALGGFAIFQANQQSELQNDIVKPEGRIYFAGDHTTLYHGWIQGAIESGIRSATEINQLQM</sequence>
<dbReference type="Gene3D" id="1.10.405.10">
    <property type="entry name" value="Guanine Nucleotide Dissociation Inhibitor, domain 1"/>
    <property type="match status" value="1"/>
</dbReference>
<evidence type="ECO:0000256" key="1">
    <source>
        <dbReference type="ARBA" id="ARBA00001974"/>
    </source>
</evidence>
<protein>
    <submittedName>
        <fullName evidence="4">Flavin-dependent L-tryptophan oxidase RebO</fullName>
        <ecNumber evidence="4">1.4.3.23</ecNumber>
    </submittedName>
</protein>
<dbReference type="Proteomes" id="UP000789423">
    <property type="component" value="Unassembled WGS sequence"/>
</dbReference>
<dbReference type="InterPro" id="IPR036188">
    <property type="entry name" value="FAD/NAD-bd_sf"/>
</dbReference>
<dbReference type="InterPro" id="IPR001613">
    <property type="entry name" value="Flavin_amine_oxidase"/>
</dbReference>
<name>A0ABN8A478_9BACI</name>
<evidence type="ECO:0000256" key="2">
    <source>
        <dbReference type="ARBA" id="ARBA00023002"/>
    </source>
</evidence>
<dbReference type="SUPFAM" id="SSF54373">
    <property type="entry name" value="FAD-linked reductases, C-terminal domain"/>
    <property type="match status" value="1"/>
</dbReference>
<organism evidence="4 5">
    <name type="scientific">Bacillus rhizoplanae</name>
    <dbReference type="NCBI Taxonomy" id="2880966"/>
    <lineage>
        <taxon>Bacteria</taxon>
        <taxon>Bacillati</taxon>
        <taxon>Bacillota</taxon>
        <taxon>Bacilli</taxon>
        <taxon>Bacillales</taxon>
        <taxon>Bacillaceae</taxon>
        <taxon>Bacillus</taxon>
    </lineage>
</organism>
<dbReference type="PRINTS" id="PR00757">
    <property type="entry name" value="AMINEOXDASEF"/>
</dbReference>
<evidence type="ECO:0000259" key="3">
    <source>
        <dbReference type="Pfam" id="PF01593"/>
    </source>
</evidence>
<proteinExistence type="predicted"/>
<dbReference type="GO" id="GO:0016491">
    <property type="term" value="F:oxidoreductase activity"/>
    <property type="evidence" value="ECO:0007669"/>
    <property type="project" value="UniProtKB-KW"/>
</dbReference>
<dbReference type="EMBL" id="CAKJTI010000025">
    <property type="protein sequence ID" value="CAG9614303.1"/>
    <property type="molecule type" value="Genomic_DNA"/>
</dbReference>
<dbReference type="PANTHER" id="PTHR10742">
    <property type="entry name" value="FLAVIN MONOAMINE OXIDASE"/>
    <property type="match status" value="1"/>
</dbReference>
<dbReference type="EC" id="1.4.3.23" evidence="4"/>
<dbReference type="Gene3D" id="3.90.660.10">
    <property type="match status" value="1"/>
</dbReference>
<keyword evidence="2 4" id="KW-0560">Oxidoreductase</keyword>
<dbReference type="Gene3D" id="3.50.50.60">
    <property type="entry name" value="FAD/NAD(P)-binding domain"/>
    <property type="match status" value="1"/>
</dbReference>
<dbReference type="PANTHER" id="PTHR10742:SF342">
    <property type="entry name" value="AMINE OXIDASE"/>
    <property type="match status" value="1"/>
</dbReference>